<dbReference type="RefSeq" id="WP_375796945.1">
    <property type="nucleotide sequence ID" value="NZ_NTHN02000056.1"/>
</dbReference>
<evidence type="ECO:0000259" key="1">
    <source>
        <dbReference type="Pfam" id="PF10370"/>
    </source>
</evidence>
<name>A0ABT2KRN5_9RHOB</name>
<keyword evidence="3" id="KW-1185">Reference proteome</keyword>
<protein>
    <submittedName>
        <fullName evidence="2">DUF2437 domain-containing protein</fullName>
    </submittedName>
</protein>
<comment type="caution">
    <text evidence="2">The sequence shown here is derived from an EMBL/GenBank/DDBJ whole genome shotgun (WGS) entry which is preliminary data.</text>
</comment>
<organism evidence="2 3">
    <name type="scientific">Alloyangia mangrovi</name>
    <dbReference type="NCBI Taxonomy" id="1779329"/>
    <lineage>
        <taxon>Bacteria</taxon>
        <taxon>Pseudomonadati</taxon>
        <taxon>Pseudomonadota</taxon>
        <taxon>Alphaproteobacteria</taxon>
        <taxon>Rhodobacterales</taxon>
        <taxon>Roseobacteraceae</taxon>
        <taxon>Alloyangia</taxon>
    </lineage>
</organism>
<sequence>MRFISFEHDGRASWGRVEGSEVANLGALPGAPADLRAAIAAGALA</sequence>
<evidence type="ECO:0000313" key="2">
    <source>
        <dbReference type="EMBL" id="MCT4372790.1"/>
    </source>
</evidence>
<accession>A0ABT2KRN5</accession>
<proteinExistence type="predicted"/>
<feature type="non-terminal residue" evidence="2">
    <location>
        <position position="45"/>
    </location>
</feature>
<reference evidence="3" key="1">
    <citation type="submission" date="2023-07" db="EMBL/GenBank/DDBJ databases">
        <title>Yangia mangrovi SAOS 153D genome.</title>
        <authorList>
            <person name="Verma A."/>
            <person name="Pal Y."/>
            <person name="Sundharam S."/>
            <person name="Bisht B."/>
            <person name="Srinivasan K."/>
        </authorList>
    </citation>
    <scope>NUCLEOTIDE SEQUENCE [LARGE SCALE GENOMIC DNA]</scope>
    <source>
        <strain evidence="3">SAOS 153D</strain>
    </source>
</reference>
<dbReference type="Proteomes" id="UP000217448">
    <property type="component" value="Unassembled WGS sequence"/>
</dbReference>
<dbReference type="InterPro" id="IPR018833">
    <property type="entry name" value="Rv2993c-like_N"/>
</dbReference>
<feature type="domain" description="Rv2993c-like N-terminal" evidence="1">
    <location>
        <begin position="1"/>
        <end position="27"/>
    </location>
</feature>
<dbReference type="EMBL" id="NTHN02000056">
    <property type="protein sequence ID" value="MCT4372790.1"/>
    <property type="molecule type" value="Genomic_DNA"/>
</dbReference>
<dbReference type="Pfam" id="PF10370">
    <property type="entry name" value="Rv2993c-like_N"/>
    <property type="match status" value="1"/>
</dbReference>
<gene>
    <name evidence="2" type="ORF">CLG85_021775</name>
</gene>
<evidence type="ECO:0000313" key="3">
    <source>
        <dbReference type="Proteomes" id="UP000217448"/>
    </source>
</evidence>